<protein>
    <recommendedName>
        <fullName evidence="10">Trk system potassium uptake protein</fullName>
    </recommendedName>
</protein>
<keyword evidence="14" id="KW-1185">Reference proteome</keyword>
<dbReference type="Pfam" id="PF02386">
    <property type="entry name" value="TrkH"/>
    <property type="match status" value="1"/>
</dbReference>
<dbReference type="AlphaFoldDB" id="A0A1Y6BEG6"/>
<dbReference type="STRING" id="560819.SAMN05428998_10422"/>
<feature type="transmembrane region" description="Helical" evidence="12">
    <location>
        <begin position="237"/>
        <end position="257"/>
    </location>
</feature>
<feature type="transmembrane region" description="Helical" evidence="12">
    <location>
        <begin position="133"/>
        <end position="157"/>
    </location>
</feature>
<keyword evidence="7 12" id="KW-1133">Transmembrane helix</keyword>
<evidence type="ECO:0000256" key="4">
    <source>
        <dbReference type="ARBA" id="ARBA00022538"/>
    </source>
</evidence>
<feature type="transmembrane region" description="Helical" evidence="12">
    <location>
        <begin position="323"/>
        <end position="343"/>
    </location>
</feature>
<evidence type="ECO:0000256" key="8">
    <source>
        <dbReference type="ARBA" id="ARBA00023065"/>
    </source>
</evidence>
<feature type="transmembrane region" description="Helical" evidence="12">
    <location>
        <begin position="388"/>
        <end position="411"/>
    </location>
</feature>
<dbReference type="GO" id="GO:0046872">
    <property type="term" value="F:metal ion binding"/>
    <property type="evidence" value="ECO:0007669"/>
    <property type="project" value="UniProtKB-KW"/>
</dbReference>
<comment type="function">
    <text evidence="10">Low-affinity potassium transport system. Interacts with Trk system potassium uptake protein TrkA.</text>
</comment>
<dbReference type="PANTHER" id="PTHR32024">
    <property type="entry name" value="TRK SYSTEM POTASSIUM UPTAKE PROTEIN TRKG-RELATED"/>
    <property type="match status" value="1"/>
</dbReference>
<feature type="transmembrane region" description="Helical" evidence="12">
    <location>
        <begin position="454"/>
        <end position="479"/>
    </location>
</feature>
<keyword evidence="6 10" id="KW-0630">Potassium</keyword>
<dbReference type="PIRSF" id="PIRSF006247">
    <property type="entry name" value="TrkH"/>
    <property type="match status" value="1"/>
</dbReference>
<feature type="transmembrane region" description="Helical" evidence="12">
    <location>
        <begin position="70"/>
        <end position="91"/>
    </location>
</feature>
<feature type="transmembrane region" description="Helical" evidence="12">
    <location>
        <begin position="417"/>
        <end position="442"/>
    </location>
</feature>
<sequence>MLDFRPILFVIGVLLSVLAFAMAIPATVDAASGHADWQVFAAAGAVSLFVGIALVLTTRSGWGAFSVRQGFLLVSLAWAVIALFGALPFAFSELRLSPADALFESMSGVTTTGATVIVGLDAAPPGILIWRAILQWLGGIGIIVMAIAVLPVLRVGGMQLFRVEAFETDKILPRAAQLAGEISIVYLGLTAAAALLFWSLGMDGFDAVAHAMTAIATGGYSTRDASVGHFDSAVIDYAVSLVMVLGSIPFVLYLRVLRGKPLAPLRDSQVRWMLIVLASAIALLSAWLVHGGQFALPDALRYTTFNVVSVMTGTGYATNDFDLWGGFAMVVFFLLMFVGGCAGSTTCGIKIFRFQVLAATAGTQLKRLMHPHGVFLAYYHGKPVPEQVSLSVTSFFFLFIGAFGLLAAALALVGLDYVTAISCAASAIANVGPGLGPIIGPAGTYASLPDTAKWLLCLGMLLGRLELFTVLVLFMPHFWRG</sequence>
<proteinExistence type="inferred from homology"/>
<evidence type="ECO:0000256" key="7">
    <source>
        <dbReference type="ARBA" id="ARBA00022989"/>
    </source>
</evidence>
<evidence type="ECO:0000256" key="3">
    <source>
        <dbReference type="ARBA" id="ARBA00022475"/>
    </source>
</evidence>
<dbReference type="GO" id="GO:0015379">
    <property type="term" value="F:potassium:chloride symporter activity"/>
    <property type="evidence" value="ECO:0007669"/>
    <property type="project" value="InterPro"/>
</dbReference>
<feature type="transmembrane region" description="Helical" evidence="12">
    <location>
        <begin position="178"/>
        <end position="198"/>
    </location>
</feature>
<evidence type="ECO:0000313" key="13">
    <source>
        <dbReference type="EMBL" id="SMF06981.1"/>
    </source>
</evidence>
<evidence type="ECO:0000313" key="14">
    <source>
        <dbReference type="Proteomes" id="UP000192917"/>
    </source>
</evidence>
<evidence type="ECO:0000256" key="10">
    <source>
        <dbReference type="PIRNR" id="PIRNR006247"/>
    </source>
</evidence>
<feature type="binding site" evidence="11">
    <location>
        <position position="111"/>
    </location>
    <ligand>
        <name>K(+)</name>
        <dbReference type="ChEBI" id="CHEBI:29103"/>
    </ligand>
</feature>
<organism evidence="13 14">
    <name type="scientific">Tistlia consotensis USBA 355</name>
    <dbReference type="NCBI Taxonomy" id="560819"/>
    <lineage>
        <taxon>Bacteria</taxon>
        <taxon>Pseudomonadati</taxon>
        <taxon>Pseudomonadota</taxon>
        <taxon>Alphaproteobacteria</taxon>
        <taxon>Rhodospirillales</taxon>
        <taxon>Rhodovibrionaceae</taxon>
        <taxon>Tistlia</taxon>
    </lineage>
</organism>
<dbReference type="EMBL" id="FWZX01000004">
    <property type="protein sequence ID" value="SMF06981.1"/>
    <property type="molecule type" value="Genomic_DNA"/>
</dbReference>
<reference evidence="13 14" key="1">
    <citation type="submission" date="2017-04" db="EMBL/GenBank/DDBJ databases">
        <authorList>
            <person name="Afonso C.L."/>
            <person name="Miller P.J."/>
            <person name="Scott M.A."/>
            <person name="Spackman E."/>
            <person name="Goraichik I."/>
            <person name="Dimitrov K.M."/>
            <person name="Suarez D.L."/>
            <person name="Swayne D.E."/>
        </authorList>
    </citation>
    <scope>NUCLEOTIDE SEQUENCE [LARGE SCALE GENOMIC DNA]</scope>
    <source>
        <strain evidence="13 14">USBA 355</strain>
    </source>
</reference>
<evidence type="ECO:0000256" key="1">
    <source>
        <dbReference type="ARBA" id="ARBA00004651"/>
    </source>
</evidence>
<dbReference type="InterPro" id="IPR004772">
    <property type="entry name" value="TrkH"/>
</dbReference>
<evidence type="ECO:0000256" key="2">
    <source>
        <dbReference type="ARBA" id="ARBA00022448"/>
    </source>
</evidence>
<feature type="binding site" evidence="11">
    <location>
        <position position="314"/>
    </location>
    <ligand>
        <name>K(+)</name>
        <dbReference type="ChEBI" id="CHEBI:29103"/>
    </ligand>
</feature>
<feature type="binding site" evidence="11">
    <location>
        <position position="218"/>
    </location>
    <ligand>
        <name>K(+)</name>
        <dbReference type="ChEBI" id="CHEBI:29103"/>
    </ligand>
</feature>
<feature type="binding site" evidence="11">
    <location>
        <position position="430"/>
    </location>
    <ligand>
        <name>K(+)</name>
        <dbReference type="ChEBI" id="CHEBI:29103"/>
    </ligand>
</feature>
<dbReference type="RefSeq" id="WP_085121735.1">
    <property type="nucleotide sequence ID" value="NZ_FWZX01000004.1"/>
</dbReference>
<keyword evidence="5 12" id="KW-0812">Transmembrane</keyword>
<keyword evidence="3 10" id="KW-1003">Cell membrane</keyword>
<dbReference type="InterPro" id="IPR003445">
    <property type="entry name" value="Cat_transpt"/>
</dbReference>
<evidence type="ECO:0000256" key="12">
    <source>
        <dbReference type="SAM" id="Phobius"/>
    </source>
</evidence>
<keyword evidence="2 10" id="KW-0813">Transport</keyword>
<evidence type="ECO:0000256" key="5">
    <source>
        <dbReference type="ARBA" id="ARBA00022692"/>
    </source>
</evidence>
<dbReference type="PANTHER" id="PTHR32024:SF3">
    <property type="entry name" value="TRK SYSTEM POTASSIUM UPTAKE PROTEIN"/>
    <property type="match status" value="1"/>
</dbReference>
<keyword evidence="11" id="KW-0479">Metal-binding</keyword>
<accession>A0A1Y6BEG6</accession>
<evidence type="ECO:0000256" key="9">
    <source>
        <dbReference type="ARBA" id="ARBA00023136"/>
    </source>
</evidence>
<name>A0A1Y6BEG6_9PROT</name>
<feature type="binding site" evidence="11">
    <location>
        <position position="112"/>
    </location>
    <ligand>
        <name>K(+)</name>
        <dbReference type="ChEBI" id="CHEBI:29103"/>
    </ligand>
</feature>
<dbReference type="Proteomes" id="UP000192917">
    <property type="component" value="Unassembled WGS sequence"/>
</dbReference>
<feature type="transmembrane region" description="Helical" evidence="12">
    <location>
        <begin position="40"/>
        <end position="58"/>
    </location>
</feature>
<keyword evidence="10" id="KW-0997">Cell inner membrane</keyword>
<comment type="similarity">
    <text evidence="10">Belongs to the TrkH potassium transport family.</text>
</comment>
<comment type="subcellular location">
    <subcellularLocation>
        <location evidence="10">Cell inner membrane</location>
        <topology evidence="10">Multi-pass membrane protein</topology>
    </subcellularLocation>
    <subcellularLocation>
        <location evidence="1">Cell membrane</location>
        <topology evidence="1">Multi-pass membrane protein</topology>
    </subcellularLocation>
</comment>
<keyword evidence="4 10" id="KW-0633">Potassium transport</keyword>
<feature type="transmembrane region" description="Helical" evidence="12">
    <location>
        <begin position="269"/>
        <end position="289"/>
    </location>
</feature>
<evidence type="ECO:0000256" key="11">
    <source>
        <dbReference type="PIRSR" id="PIRSR006247-1"/>
    </source>
</evidence>
<evidence type="ECO:0000256" key="6">
    <source>
        <dbReference type="ARBA" id="ARBA00022958"/>
    </source>
</evidence>
<keyword evidence="9 10" id="KW-0472">Membrane</keyword>
<keyword evidence="8 10" id="KW-0406">Ion transport</keyword>
<gene>
    <name evidence="13" type="ORF">SAMN05428998_10422</name>
</gene>
<feature type="binding site" evidence="11">
    <location>
        <position position="431"/>
    </location>
    <ligand>
        <name>K(+)</name>
        <dbReference type="ChEBI" id="CHEBI:29103"/>
    </ligand>
</feature>
<dbReference type="GO" id="GO:0005886">
    <property type="term" value="C:plasma membrane"/>
    <property type="evidence" value="ECO:0007669"/>
    <property type="project" value="UniProtKB-SubCell"/>
</dbReference>